<proteinExistence type="predicted"/>
<dbReference type="PANTHER" id="PTHR34536:SF18">
    <property type="match status" value="1"/>
</dbReference>
<feature type="compositionally biased region" description="Polar residues" evidence="1">
    <location>
        <begin position="1158"/>
        <end position="1171"/>
    </location>
</feature>
<name>A0ABQ8H8I6_9ROSI</name>
<feature type="compositionally biased region" description="Basic and acidic residues" evidence="1">
    <location>
        <begin position="845"/>
        <end position="857"/>
    </location>
</feature>
<dbReference type="EMBL" id="JAFEMO010000013">
    <property type="protein sequence ID" value="KAH7550239.1"/>
    <property type="molecule type" value="Genomic_DNA"/>
</dbReference>
<feature type="compositionally biased region" description="Polar residues" evidence="1">
    <location>
        <begin position="828"/>
        <end position="844"/>
    </location>
</feature>
<evidence type="ECO:0000256" key="1">
    <source>
        <dbReference type="SAM" id="MobiDB-lite"/>
    </source>
</evidence>
<dbReference type="Proteomes" id="UP000827721">
    <property type="component" value="Unassembled WGS sequence"/>
</dbReference>
<gene>
    <name evidence="2" type="ORF">JRO89_XS13G0159200</name>
</gene>
<feature type="region of interest" description="Disordered" evidence="1">
    <location>
        <begin position="828"/>
        <end position="871"/>
    </location>
</feature>
<sequence>MHANRLIAPGLRLIKDLCLAGICIDKRVAQDKGGIVGFYCLFDFDTGVFPHRFYNIDMQIGLCPWEVWKLFILAQKQAATASCKTCGGKLLSDGRGALPSSLLGAVSLELTGFICSDLTWKGSKGSRSKTRRAKNSVSRILKAYGKLKSETLDMPVSESEKLGVSVLGCRFSERVEHVPIKKRRFVYRSPSPPPRSPSPHSEENETKRFLNIKRGESDCTASVDDTGQILDKGCDVDDTNLVRVNRQEVENEDFSGISILAAAACSKGFGGEGGHAAESSGVEESFLHEGPFEVSTNNESYSLSRGVSKDDLSSAEMSTEGTSCISAVPQEDIAACLRTGDFSANNLSHRNKVEDNSVQDHTVAVSKDLLTNREEERKQEFSSREVRLHWDLNTAMDSWKHPFDYETNATNDIADDGGHDNCSDKLRNLEGYELQTCFDDTIAGTELPHSDSRDMVHEMKQSNIEEHKSEQENLPSSEPDCAVKMDQFKGKEPLDSQEKISIGGGSVDFVPADNSKRHSAYINYEKSASDHSVSVGCTGTNEGLSSHGVGITVSHIDNNQPFKPNYCPAGNAGIFTSSGSQAEKQEVASVVALSGNSTGEMLGVVNKNVDEAKEISCSSDETNLPKDMDALETGQPLKTGPLDGVTENSVCYFSSGVEMPTSGVLIEAQPASAVDLKEQHDKVHAHDSSKTDDLKVQQDKVYAHYTSEADILLVYNGKESATKCIEKSVELSHTPSVYSNHDDLVNSSDAMALEEPPDNEDVSPDHVQAKLSELEVDYDSQYEDGEVRESIVHAWEEYDGEDMEAEHVDYGSDNASNMGCVAENTMKNTQESNSQPCLSGSSGSAKERQLKGKDVRNEVASGDETGPYKVTGDAGVVAREDDVKKPSVSADSTLKISGWSCRDFSDALTGVREDISKKNLSDDCKDVLDNEDTNARMVRSREFRRELRSCIEGRQLHGAYSKVKTCMQGNSDADNTTPRFEREPEYVESFGRGRYNHDAHARCQGDDHWVNSANGHRSIKHYHSPNYHRPAFFHRSGPENGSIGRHKMGASSFGVHRRLARCGSPVDGEEAFRLQSGFRPSREPSPGRRVTFGRSRSFRYGPRIDGRGPRGRYHRPMPDDFSEPFLNHSQPSTKRERCFSPIERRGEGRAHRSDSKSPSRSGTRSPNSGNPSLRHRSKSPNFKSEVRMQNVRSSHQQPGFLADRTVGYRTMGRSHGSPPHNSRWVGDRKDGGVVHFREQGFNQRSSVLDGRSSGRFGPQDDKFDSVDSLRNYRSMHPGRFSKVDGVGRGRLRCEGSDDNRIRGKHSYKFGLVPPAKRYDIDGDVKRFPLNDRQDLRNLAGALKVMCQEDLEKRDGHSYIKESENM</sequence>
<protein>
    <submittedName>
        <fullName evidence="2">Uncharacterized protein</fullName>
    </submittedName>
</protein>
<organism evidence="2 3">
    <name type="scientific">Xanthoceras sorbifolium</name>
    <dbReference type="NCBI Taxonomy" id="99658"/>
    <lineage>
        <taxon>Eukaryota</taxon>
        <taxon>Viridiplantae</taxon>
        <taxon>Streptophyta</taxon>
        <taxon>Embryophyta</taxon>
        <taxon>Tracheophyta</taxon>
        <taxon>Spermatophyta</taxon>
        <taxon>Magnoliopsida</taxon>
        <taxon>eudicotyledons</taxon>
        <taxon>Gunneridae</taxon>
        <taxon>Pentapetalae</taxon>
        <taxon>rosids</taxon>
        <taxon>malvids</taxon>
        <taxon>Sapindales</taxon>
        <taxon>Sapindaceae</taxon>
        <taxon>Xanthoceroideae</taxon>
        <taxon>Xanthoceras</taxon>
    </lineage>
</organism>
<reference evidence="2 3" key="1">
    <citation type="submission" date="2021-02" db="EMBL/GenBank/DDBJ databases">
        <title>Plant Genome Project.</title>
        <authorList>
            <person name="Zhang R.-G."/>
        </authorList>
    </citation>
    <scope>NUCLEOTIDE SEQUENCE [LARGE SCALE GENOMIC DNA]</scope>
    <source>
        <tissue evidence="2">Leaves</tissue>
    </source>
</reference>
<accession>A0ABQ8H8I6</accession>
<feature type="region of interest" description="Disordered" evidence="1">
    <location>
        <begin position="186"/>
        <end position="206"/>
    </location>
</feature>
<evidence type="ECO:0000313" key="3">
    <source>
        <dbReference type="Proteomes" id="UP000827721"/>
    </source>
</evidence>
<keyword evidence="3" id="KW-1185">Reference proteome</keyword>
<evidence type="ECO:0000313" key="2">
    <source>
        <dbReference type="EMBL" id="KAH7550239.1"/>
    </source>
</evidence>
<comment type="caution">
    <text evidence="2">The sequence shown here is derived from an EMBL/GenBank/DDBJ whole genome shotgun (WGS) entry which is preliminary data.</text>
</comment>
<dbReference type="PANTHER" id="PTHR34536">
    <property type="entry name" value="DENTIN SIALOPHOSPHOPROTEIN-LIKE PROTEIN"/>
    <property type="match status" value="1"/>
</dbReference>
<feature type="region of interest" description="Disordered" evidence="1">
    <location>
        <begin position="1073"/>
        <end position="1201"/>
    </location>
</feature>
<feature type="compositionally biased region" description="Basic and acidic residues" evidence="1">
    <location>
        <begin position="1133"/>
        <end position="1157"/>
    </location>
</feature>